<dbReference type="Gene3D" id="3.40.50.11820">
    <property type="match status" value="1"/>
</dbReference>
<dbReference type="AlphaFoldDB" id="A0A5S9MHU6"/>
<dbReference type="InterPro" id="IPR043149">
    <property type="entry name" value="TagF_N"/>
</dbReference>
<protein>
    <recommendedName>
        <fullName evidence="3">CDP-glycerol:poly(Glycerophosphate) glycerophosphotransferase</fullName>
    </recommendedName>
</protein>
<dbReference type="InterPro" id="IPR007554">
    <property type="entry name" value="Glycerophosphate_synth"/>
</dbReference>
<gene>
    <name evidence="1" type="ORF">BsIDN1_63010</name>
</gene>
<dbReference type="InterPro" id="IPR051612">
    <property type="entry name" value="Teichoic_Acid_Biosynth"/>
</dbReference>
<organism evidence="1 2">
    <name type="scientific">Bacillus safensis</name>
    <dbReference type="NCBI Taxonomy" id="561879"/>
    <lineage>
        <taxon>Bacteria</taxon>
        <taxon>Bacillati</taxon>
        <taxon>Bacillota</taxon>
        <taxon>Bacilli</taxon>
        <taxon>Bacillales</taxon>
        <taxon>Bacillaceae</taxon>
        <taxon>Bacillus</taxon>
    </lineage>
</organism>
<evidence type="ECO:0000313" key="1">
    <source>
        <dbReference type="EMBL" id="BBP92683.1"/>
    </source>
</evidence>
<accession>A0A5S9MHU6</accession>
<dbReference type="Pfam" id="PF04464">
    <property type="entry name" value="Glyphos_transf"/>
    <property type="match status" value="1"/>
</dbReference>
<sequence length="100" mass="11999">MKHRLRKKGIYYINRLSLKWIFAMARAEYWVVNSRLPLWVPKPDHTTYLQTWHGTPLKRLAMDMDEVHMPGTNTKKYKKRISQKRSIELGLSHFSKCLLD</sequence>
<dbReference type="PANTHER" id="PTHR37316:SF3">
    <property type="entry name" value="TEICHOIC ACID GLYCEROL-PHOSPHATE TRANSFERASE"/>
    <property type="match status" value="1"/>
</dbReference>
<evidence type="ECO:0000313" key="2">
    <source>
        <dbReference type="Proteomes" id="UP000464658"/>
    </source>
</evidence>
<name>A0A5S9MHU6_BACIA</name>
<dbReference type="GO" id="GO:0016020">
    <property type="term" value="C:membrane"/>
    <property type="evidence" value="ECO:0007669"/>
    <property type="project" value="InterPro"/>
</dbReference>
<dbReference type="PANTHER" id="PTHR37316">
    <property type="entry name" value="TEICHOIC ACID GLYCEROL-PHOSPHATE PRIMASE"/>
    <property type="match status" value="1"/>
</dbReference>
<dbReference type="GO" id="GO:0047355">
    <property type="term" value="F:CDP-glycerol glycerophosphotransferase activity"/>
    <property type="evidence" value="ECO:0007669"/>
    <property type="project" value="InterPro"/>
</dbReference>
<reference evidence="1 2" key="1">
    <citation type="submission" date="2019-12" db="EMBL/GenBank/DDBJ databases">
        <title>Full genome sequence of a Bacillus safensis strain isolated from commercially available natto in Indonesia.</title>
        <authorList>
            <person name="Yoshida M."/>
            <person name="Uomi M."/>
            <person name="Waturangi D."/>
            <person name="Ekaputri J.J."/>
            <person name="Setiamarga D.H.E."/>
        </authorList>
    </citation>
    <scope>NUCLEOTIDE SEQUENCE [LARGE SCALE GENOMIC DNA]</scope>
    <source>
        <strain evidence="1 2">IDN1</strain>
    </source>
</reference>
<dbReference type="EMBL" id="AP021906">
    <property type="protein sequence ID" value="BBP92683.1"/>
    <property type="molecule type" value="Genomic_DNA"/>
</dbReference>
<evidence type="ECO:0008006" key="3">
    <source>
        <dbReference type="Google" id="ProtNLM"/>
    </source>
</evidence>
<proteinExistence type="predicted"/>
<dbReference type="Proteomes" id="UP000464658">
    <property type="component" value="Chromosome"/>
</dbReference>